<dbReference type="SUPFAM" id="SSF55073">
    <property type="entry name" value="Nucleotide cyclase"/>
    <property type="match status" value="1"/>
</dbReference>
<feature type="region of interest" description="Disordered" evidence="1">
    <location>
        <begin position="202"/>
        <end position="244"/>
    </location>
</feature>
<evidence type="ECO:0008006" key="4">
    <source>
        <dbReference type="Google" id="ProtNLM"/>
    </source>
</evidence>
<reference evidence="2 3" key="1">
    <citation type="submission" date="2019-04" db="EMBL/GenBank/DDBJ databases">
        <title>Streptomyces piniterrae sp. nov., a heliquinomycin-producing actinomycete isolated from rhizosphere soil of Pinus yunnanensis.</title>
        <authorList>
            <person name="Zhuang X."/>
            <person name="Zhao J."/>
        </authorList>
    </citation>
    <scope>NUCLEOTIDE SEQUENCE [LARGE SCALE GENOMIC DNA]</scope>
    <source>
        <strain evidence="3">jys28</strain>
    </source>
</reference>
<dbReference type="OrthoDB" id="3482507at2"/>
<accession>A0A4U0MNH0</accession>
<sequence length="270" mass="29012">MAEQAGYYPCTCIALDVQAYGGNNDRRQSEIQHDLPRLLSRAALHSGLDRSRWNIQAKGDEQLAVAPLDGSEPRIVDDYIRHITAGLAAYNEDRKSSARMRIRAAVHHGPVEVADNGFAGRTVVTTCRLLNSAPLRRALTAAPGTDLALVLSDEVYLSTVAGGHTTLTAGGFRRVTVQEKEYEAGAWLWVPGHDVHTLELGPERPENGPGEGEFAAAEQGRGAGRRDAENRAGAGSGVRNDINGHQVNVNNFTDRVDLRGSVLGFGNVNG</sequence>
<proteinExistence type="predicted"/>
<dbReference type="Proteomes" id="UP000308697">
    <property type="component" value="Unassembled WGS sequence"/>
</dbReference>
<evidence type="ECO:0000256" key="1">
    <source>
        <dbReference type="SAM" id="MobiDB-lite"/>
    </source>
</evidence>
<dbReference type="InterPro" id="IPR029787">
    <property type="entry name" value="Nucleotide_cyclase"/>
</dbReference>
<protein>
    <recommendedName>
        <fullName evidence="4">Adenylate/guanylate cyclase domain-containing protein</fullName>
    </recommendedName>
</protein>
<dbReference type="EMBL" id="SUMB01000017">
    <property type="protein sequence ID" value="TJZ42203.1"/>
    <property type="molecule type" value="Genomic_DNA"/>
</dbReference>
<dbReference type="RefSeq" id="WP_136744360.1">
    <property type="nucleotide sequence ID" value="NZ_SUMB01000017.1"/>
</dbReference>
<evidence type="ECO:0000313" key="3">
    <source>
        <dbReference type="Proteomes" id="UP000308697"/>
    </source>
</evidence>
<keyword evidence="3" id="KW-1185">Reference proteome</keyword>
<evidence type="ECO:0000313" key="2">
    <source>
        <dbReference type="EMBL" id="TJZ42203.1"/>
    </source>
</evidence>
<dbReference type="Gene3D" id="3.30.70.1230">
    <property type="entry name" value="Nucleotide cyclase"/>
    <property type="match status" value="1"/>
</dbReference>
<dbReference type="AlphaFoldDB" id="A0A4U0MNH0"/>
<gene>
    <name evidence="2" type="ORF">FCH28_34865</name>
</gene>
<comment type="caution">
    <text evidence="2">The sequence shown here is derived from an EMBL/GenBank/DDBJ whole genome shotgun (WGS) entry which is preliminary data.</text>
</comment>
<name>A0A4U0MNH0_9ACTN</name>
<organism evidence="2 3">
    <name type="scientific">Streptomyces piniterrae</name>
    <dbReference type="NCBI Taxonomy" id="2571125"/>
    <lineage>
        <taxon>Bacteria</taxon>
        <taxon>Bacillati</taxon>
        <taxon>Actinomycetota</taxon>
        <taxon>Actinomycetes</taxon>
        <taxon>Kitasatosporales</taxon>
        <taxon>Streptomycetaceae</taxon>
        <taxon>Streptomyces</taxon>
    </lineage>
</organism>